<dbReference type="WBParaSite" id="JU765_v2.g7190.t1">
    <property type="protein sequence ID" value="JU765_v2.g7190.t1"/>
    <property type="gene ID" value="JU765_v2.g7190"/>
</dbReference>
<evidence type="ECO:0000313" key="1">
    <source>
        <dbReference type="Proteomes" id="UP000887576"/>
    </source>
</evidence>
<protein>
    <submittedName>
        <fullName evidence="2">Cyclic nucleotide-binding domain-containing protein</fullName>
    </submittedName>
</protein>
<sequence length="638" mass="73229">MMIKNWLMSVQQEEQDNDDKASEINLSLVFEPTNLSASQTGSLVDLGVVENTKESVPAELAENEINEEKPAEKPEIPKSVPKQLPQSATMFLSNASPVPELTFKEKLFNFITKVKSTVVNAPTASIDSSKSFYYYWTFLIYIGFLYNALMCVIFVFDNTAGVFYEYWLAGNAFFDLCYLMDIIINCKIAYMEQGMLVTSLRKTALRYFKTYGFAMDVISLLPTDFLLLLNNEVSLVRINRLLKFHRVLNFIDKQNIRTNFPNGFRLFHIVISCTVLFHWNAAMYFKISLITGIDKLDFFGWEFNAVKIADPMLATCSIWLTDIDDRCRYNDTIPSLPSQTDLIDSIMSFWTPRSEKLETSNFTKEYLKVKPIVQKRVMEVVAYNQKYGMVKDEDNIMSAMPARLRGELAVHLHMENLKRVRLLRDCEPSLLYELVLKMGMQMFAPNDMICRKGEIAKEMYIVKRGTLEMLSETGQVITRLKEGASFGELAILKLSGGKNANRRNRSLKSVGYSDVYVLKREDVLAVLQDYPEQRNKLIEKAKQMIRQQNDSSQADLEGNDYAADLQDISGVKNTDETLASVAKTLTTIEKEISNMYDAFQMTTSSLKKRVTHLEQVYYKNRQRIKEVNAKRLANQLMT</sequence>
<organism evidence="1 2">
    <name type="scientific">Panagrolaimus sp. JU765</name>
    <dbReference type="NCBI Taxonomy" id="591449"/>
    <lineage>
        <taxon>Eukaryota</taxon>
        <taxon>Metazoa</taxon>
        <taxon>Ecdysozoa</taxon>
        <taxon>Nematoda</taxon>
        <taxon>Chromadorea</taxon>
        <taxon>Rhabditida</taxon>
        <taxon>Tylenchina</taxon>
        <taxon>Panagrolaimomorpha</taxon>
        <taxon>Panagrolaimoidea</taxon>
        <taxon>Panagrolaimidae</taxon>
        <taxon>Panagrolaimus</taxon>
    </lineage>
</organism>
<dbReference type="Proteomes" id="UP000887576">
    <property type="component" value="Unplaced"/>
</dbReference>
<evidence type="ECO:0000313" key="2">
    <source>
        <dbReference type="WBParaSite" id="JU765_v2.g7190.t1"/>
    </source>
</evidence>
<accession>A0AC34RIX3</accession>
<proteinExistence type="predicted"/>
<reference evidence="2" key="1">
    <citation type="submission" date="2022-11" db="UniProtKB">
        <authorList>
            <consortium name="WormBaseParasite"/>
        </authorList>
    </citation>
    <scope>IDENTIFICATION</scope>
</reference>
<name>A0AC34RIX3_9BILA</name>